<dbReference type="GO" id="GO:0016020">
    <property type="term" value="C:membrane"/>
    <property type="evidence" value="ECO:0007669"/>
    <property type="project" value="InterPro"/>
</dbReference>
<dbReference type="PANTHER" id="PTHR24421">
    <property type="entry name" value="NITRATE/NITRITE SENSOR PROTEIN NARX-RELATED"/>
    <property type="match status" value="1"/>
</dbReference>
<keyword evidence="4" id="KW-0808">Transferase</keyword>
<feature type="region of interest" description="Disordered" evidence="9">
    <location>
        <begin position="270"/>
        <end position="291"/>
    </location>
</feature>
<evidence type="ECO:0000259" key="11">
    <source>
        <dbReference type="Pfam" id="PF02518"/>
    </source>
</evidence>
<dbReference type="Pfam" id="PF07730">
    <property type="entry name" value="HisKA_3"/>
    <property type="match status" value="1"/>
</dbReference>
<keyword evidence="3" id="KW-0597">Phosphoprotein</keyword>
<sequence length="291" mass="29428">MHTLPRPQRQPAAWGITAGLIGFIVLVSSVSGTDSRGMTALLVGGMAVGLGSVVAWALARARAARTQYEDALTQWAAANAVQAERLAIARELHDLASHGLGMITVRAAAARYTAANPAGAGEDPQAALADIETIARQATTELRRMVQVLRSPDQAAPLQPTATLADLPALVAAVAVGGVDAHLQLTAADNIGPDLAPTVCALVREGLANVVRHAAPTTATVTVDATGPHVRLTITDAGPAPGRTAQPVGPGAGQGLAGARERATAVGGSLQAGPCGPGWQLEASLPRQVTP</sequence>
<comment type="catalytic activity">
    <reaction evidence="1">
        <text>ATP + protein L-histidine = ADP + protein N-phospho-L-histidine.</text>
        <dbReference type="EC" id="2.7.13.3"/>
    </reaction>
</comment>
<dbReference type="InterPro" id="IPR011712">
    <property type="entry name" value="Sig_transdc_His_kin_sub3_dim/P"/>
</dbReference>
<comment type="caution">
    <text evidence="13">The sequence shown here is derived from an EMBL/GenBank/DDBJ whole genome shotgun (WGS) entry which is preliminary data.</text>
</comment>
<feature type="transmembrane region" description="Helical" evidence="10">
    <location>
        <begin position="38"/>
        <end position="59"/>
    </location>
</feature>
<dbReference type="InterPro" id="IPR003594">
    <property type="entry name" value="HATPase_dom"/>
</dbReference>
<dbReference type="GO" id="GO:0046983">
    <property type="term" value="F:protein dimerization activity"/>
    <property type="evidence" value="ECO:0007669"/>
    <property type="project" value="InterPro"/>
</dbReference>
<keyword evidence="6" id="KW-0418">Kinase</keyword>
<evidence type="ECO:0000256" key="8">
    <source>
        <dbReference type="ARBA" id="ARBA00023012"/>
    </source>
</evidence>
<reference evidence="14" key="1">
    <citation type="submission" date="2016-12" db="EMBL/GenBank/DDBJ databases">
        <authorList>
            <person name="Meng X."/>
        </authorList>
    </citation>
    <scope>NUCLEOTIDE SEQUENCE [LARGE SCALE GENOMIC DNA]</scope>
    <source>
        <strain evidence="14">DSM 20732</strain>
    </source>
</reference>
<dbReference type="Gene3D" id="1.20.5.1930">
    <property type="match status" value="1"/>
</dbReference>
<proteinExistence type="predicted"/>
<protein>
    <recommendedName>
        <fullName evidence="2">histidine kinase</fullName>
        <ecNumber evidence="2">2.7.13.3</ecNumber>
    </recommendedName>
</protein>
<feature type="transmembrane region" description="Helical" evidence="10">
    <location>
        <begin position="12"/>
        <end position="32"/>
    </location>
</feature>
<dbReference type="SUPFAM" id="SSF55874">
    <property type="entry name" value="ATPase domain of HSP90 chaperone/DNA topoisomerase II/histidine kinase"/>
    <property type="match status" value="1"/>
</dbReference>
<feature type="domain" description="Histidine kinase/HSP90-like ATPase" evidence="11">
    <location>
        <begin position="201"/>
        <end position="272"/>
    </location>
</feature>
<evidence type="ECO:0000313" key="13">
    <source>
        <dbReference type="EMBL" id="OKL51125.1"/>
    </source>
</evidence>
<dbReference type="CDD" id="cd16917">
    <property type="entry name" value="HATPase_UhpB-NarQ-NarX-like"/>
    <property type="match status" value="1"/>
</dbReference>
<evidence type="ECO:0000259" key="12">
    <source>
        <dbReference type="Pfam" id="PF07730"/>
    </source>
</evidence>
<keyword evidence="10" id="KW-0472">Membrane</keyword>
<evidence type="ECO:0000256" key="3">
    <source>
        <dbReference type="ARBA" id="ARBA00022553"/>
    </source>
</evidence>
<dbReference type="InterPro" id="IPR050482">
    <property type="entry name" value="Sensor_HK_TwoCompSys"/>
</dbReference>
<gene>
    <name evidence="13" type="ORF">BSZ40_09270</name>
</gene>
<keyword evidence="14" id="KW-1185">Reference proteome</keyword>
<dbReference type="PANTHER" id="PTHR24421:SF10">
    <property type="entry name" value="NITRATE_NITRITE SENSOR PROTEIN NARQ"/>
    <property type="match status" value="1"/>
</dbReference>
<name>A0A1Q5PUM8_9ACTO</name>
<dbReference type="EMBL" id="MQVS01000010">
    <property type="protein sequence ID" value="OKL51125.1"/>
    <property type="molecule type" value="Genomic_DNA"/>
</dbReference>
<evidence type="ECO:0000256" key="9">
    <source>
        <dbReference type="SAM" id="MobiDB-lite"/>
    </source>
</evidence>
<evidence type="ECO:0000256" key="5">
    <source>
        <dbReference type="ARBA" id="ARBA00022741"/>
    </source>
</evidence>
<dbReference type="STRING" id="52770.BSZ40_09270"/>
<evidence type="ECO:0000256" key="2">
    <source>
        <dbReference type="ARBA" id="ARBA00012438"/>
    </source>
</evidence>
<dbReference type="AlphaFoldDB" id="A0A1Q5PUM8"/>
<evidence type="ECO:0000313" key="14">
    <source>
        <dbReference type="Proteomes" id="UP000185612"/>
    </source>
</evidence>
<dbReference type="OrthoDB" id="227596at2"/>
<feature type="domain" description="Signal transduction histidine kinase subgroup 3 dimerisation and phosphoacceptor" evidence="12">
    <location>
        <begin position="84"/>
        <end position="153"/>
    </location>
</feature>
<dbReference type="RefSeq" id="WP_073825701.1">
    <property type="nucleotide sequence ID" value="NZ_MQVS01000010.1"/>
</dbReference>
<keyword evidence="5" id="KW-0547">Nucleotide-binding</keyword>
<evidence type="ECO:0000256" key="6">
    <source>
        <dbReference type="ARBA" id="ARBA00022777"/>
    </source>
</evidence>
<dbReference type="EC" id="2.7.13.3" evidence="2"/>
<feature type="region of interest" description="Disordered" evidence="9">
    <location>
        <begin position="237"/>
        <end position="256"/>
    </location>
</feature>
<keyword evidence="10" id="KW-0812">Transmembrane</keyword>
<dbReference type="InParanoid" id="A0A1Q5PUM8"/>
<accession>A0A1Q5PUM8</accession>
<dbReference type="Proteomes" id="UP000185612">
    <property type="component" value="Unassembled WGS sequence"/>
</dbReference>
<keyword evidence="8" id="KW-0902">Two-component regulatory system</keyword>
<evidence type="ECO:0000256" key="7">
    <source>
        <dbReference type="ARBA" id="ARBA00022840"/>
    </source>
</evidence>
<evidence type="ECO:0000256" key="1">
    <source>
        <dbReference type="ARBA" id="ARBA00000085"/>
    </source>
</evidence>
<dbReference type="GO" id="GO:0000155">
    <property type="term" value="F:phosphorelay sensor kinase activity"/>
    <property type="evidence" value="ECO:0007669"/>
    <property type="project" value="InterPro"/>
</dbReference>
<evidence type="ECO:0000256" key="4">
    <source>
        <dbReference type="ARBA" id="ARBA00022679"/>
    </source>
</evidence>
<dbReference type="InterPro" id="IPR036890">
    <property type="entry name" value="HATPase_C_sf"/>
</dbReference>
<keyword evidence="10" id="KW-1133">Transmembrane helix</keyword>
<evidence type="ECO:0000256" key="10">
    <source>
        <dbReference type="SAM" id="Phobius"/>
    </source>
</evidence>
<organism evidence="13 14">
    <name type="scientific">Buchananella hordeovulneris</name>
    <dbReference type="NCBI Taxonomy" id="52770"/>
    <lineage>
        <taxon>Bacteria</taxon>
        <taxon>Bacillati</taxon>
        <taxon>Actinomycetota</taxon>
        <taxon>Actinomycetes</taxon>
        <taxon>Actinomycetales</taxon>
        <taxon>Actinomycetaceae</taxon>
        <taxon>Buchananella</taxon>
    </lineage>
</organism>
<dbReference type="Gene3D" id="3.30.565.10">
    <property type="entry name" value="Histidine kinase-like ATPase, C-terminal domain"/>
    <property type="match status" value="1"/>
</dbReference>
<dbReference type="Pfam" id="PF02518">
    <property type="entry name" value="HATPase_c"/>
    <property type="match status" value="1"/>
</dbReference>
<dbReference type="GO" id="GO:0005524">
    <property type="term" value="F:ATP binding"/>
    <property type="evidence" value="ECO:0007669"/>
    <property type="project" value="UniProtKB-KW"/>
</dbReference>
<keyword evidence="7" id="KW-0067">ATP-binding</keyword>